<dbReference type="EMBL" id="JACERN010000042">
    <property type="protein sequence ID" value="MBA4710420.1"/>
    <property type="molecule type" value="Genomic_DNA"/>
</dbReference>
<keyword evidence="3" id="KW-1185">Reference proteome</keyword>
<dbReference type="AlphaFoldDB" id="A0A838Y4Q1"/>
<name>A0A838Y4Q1_9NEIS</name>
<evidence type="ECO:0000313" key="3">
    <source>
        <dbReference type="Proteomes" id="UP000545606"/>
    </source>
</evidence>
<gene>
    <name evidence="2" type="ORF">H2Z84_18770</name>
</gene>
<reference evidence="2 3" key="1">
    <citation type="submission" date="2020-07" db="EMBL/GenBank/DDBJ databases">
        <title>Draft genome sequence of violacein-producing bacteria and related species.</title>
        <authorList>
            <person name="Wilson H.S."/>
            <person name="De Leon M.E."/>
        </authorList>
    </citation>
    <scope>NUCLEOTIDE SEQUENCE [LARGE SCALE GENOMIC DNA]</scope>
    <source>
        <strain evidence="2 3">HSC-21Su07</strain>
    </source>
</reference>
<sequence length="75" mass="8254">MPAFISLIIRILHDFLPVQPLLLPHHPAGRLLLVQHCSNTGNQSSKSDIAAGHHKRQQALPQGECLSDTSSLQRL</sequence>
<evidence type="ECO:0000313" key="2">
    <source>
        <dbReference type="EMBL" id="MBA4710420.1"/>
    </source>
</evidence>
<accession>A0A838Y4Q1</accession>
<protein>
    <submittedName>
        <fullName evidence="2">Uncharacterized protein</fullName>
    </submittedName>
</protein>
<comment type="caution">
    <text evidence="2">The sequence shown here is derived from an EMBL/GenBank/DDBJ whole genome shotgun (WGS) entry which is preliminary data.</text>
</comment>
<proteinExistence type="predicted"/>
<organism evidence="2 3">
    <name type="scientific">Aquitalea aquatica</name>
    <dbReference type="NCBI Taxonomy" id="3044273"/>
    <lineage>
        <taxon>Bacteria</taxon>
        <taxon>Pseudomonadati</taxon>
        <taxon>Pseudomonadota</taxon>
        <taxon>Betaproteobacteria</taxon>
        <taxon>Neisseriales</taxon>
        <taxon>Chromobacteriaceae</taxon>
        <taxon>Aquitalea</taxon>
    </lineage>
</organism>
<dbReference type="RefSeq" id="WP_181837309.1">
    <property type="nucleotide sequence ID" value="NZ_JACERN010000042.1"/>
</dbReference>
<feature type="region of interest" description="Disordered" evidence="1">
    <location>
        <begin position="40"/>
        <end position="75"/>
    </location>
</feature>
<evidence type="ECO:0000256" key="1">
    <source>
        <dbReference type="SAM" id="MobiDB-lite"/>
    </source>
</evidence>
<dbReference type="Proteomes" id="UP000545606">
    <property type="component" value="Unassembled WGS sequence"/>
</dbReference>